<protein>
    <recommendedName>
        <fullName evidence="10">Glycerol-3-phosphate acyltransferase</fullName>
    </recommendedName>
    <alternativeName>
        <fullName evidence="10">Acyl-PO4 G3P acyltransferase</fullName>
    </alternativeName>
    <alternativeName>
        <fullName evidence="10">Acyl-phosphate--glycerol-3-phosphate acyltransferase</fullName>
    </alternativeName>
    <alternativeName>
        <fullName evidence="10">G3P acyltransferase</fullName>
        <shortName evidence="10">GPAT</shortName>
        <ecNumber evidence="10">2.3.1.275</ecNumber>
    </alternativeName>
    <alternativeName>
        <fullName evidence="10">Lysophosphatidic acid synthase</fullName>
        <shortName evidence="10">LPA synthase</shortName>
    </alternativeName>
</protein>
<evidence type="ECO:0000256" key="7">
    <source>
        <dbReference type="ARBA" id="ARBA00023136"/>
    </source>
</evidence>
<gene>
    <name evidence="10 11" type="primary">plsY</name>
    <name evidence="11" type="ORF">FQB35_06095</name>
</gene>
<dbReference type="Pfam" id="PF02660">
    <property type="entry name" value="G3P_acyltransf"/>
    <property type="match status" value="1"/>
</dbReference>
<keyword evidence="6 10" id="KW-0443">Lipid metabolism</keyword>
<dbReference type="GO" id="GO:0043772">
    <property type="term" value="F:acyl-phosphate glycerol-3-phosphate acyltransferase activity"/>
    <property type="evidence" value="ECO:0007669"/>
    <property type="project" value="UniProtKB-UniRule"/>
</dbReference>
<evidence type="ECO:0000256" key="9">
    <source>
        <dbReference type="ARBA" id="ARBA00023264"/>
    </source>
</evidence>
<dbReference type="RefSeq" id="WP_148809130.1">
    <property type="nucleotide sequence ID" value="NZ_CP042243.1"/>
</dbReference>
<comment type="subcellular location">
    <subcellularLocation>
        <location evidence="10">Cell membrane</location>
        <topology evidence="10">Multi-pass membrane protein</topology>
    </subcellularLocation>
</comment>
<dbReference type="SMART" id="SM01207">
    <property type="entry name" value="G3P_acyltransf"/>
    <property type="match status" value="1"/>
</dbReference>
<evidence type="ECO:0000256" key="2">
    <source>
        <dbReference type="ARBA" id="ARBA00022516"/>
    </source>
</evidence>
<dbReference type="AlphaFoldDB" id="A0A5C0SBI4"/>
<dbReference type="HAMAP" id="MF_01043">
    <property type="entry name" value="PlsY"/>
    <property type="match status" value="1"/>
</dbReference>
<feature type="transmembrane region" description="Helical" evidence="10">
    <location>
        <begin position="153"/>
        <end position="174"/>
    </location>
</feature>
<evidence type="ECO:0000313" key="11">
    <source>
        <dbReference type="EMBL" id="QEK11975.1"/>
    </source>
</evidence>
<dbReference type="Proteomes" id="UP000324646">
    <property type="component" value="Chromosome"/>
</dbReference>
<keyword evidence="8 10" id="KW-0594">Phospholipid biosynthesis</keyword>
<feature type="transmembrane region" description="Helical" evidence="10">
    <location>
        <begin position="49"/>
        <end position="73"/>
    </location>
</feature>
<comment type="function">
    <text evidence="10">Catalyzes the transfer of an acyl group from acyl-phosphate (acyl-PO(4)) to glycerol-3-phosphate (G3P) to form lysophosphatidic acid (LPA). This enzyme utilizes acyl-phosphate as fatty acyl donor, but not acyl-CoA or acyl-ACP.</text>
</comment>
<dbReference type="GO" id="GO:0005886">
    <property type="term" value="C:plasma membrane"/>
    <property type="evidence" value="ECO:0007669"/>
    <property type="project" value="UniProtKB-SubCell"/>
</dbReference>
<dbReference type="PANTHER" id="PTHR30309">
    <property type="entry name" value="INNER MEMBRANE PROTEIN YGIH"/>
    <property type="match status" value="1"/>
</dbReference>
<dbReference type="UniPathway" id="UPA00085"/>
<keyword evidence="7 10" id="KW-0472">Membrane</keyword>
<evidence type="ECO:0000256" key="4">
    <source>
        <dbReference type="ARBA" id="ARBA00022692"/>
    </source>
</evidence>
<organism evidence="11 12">
    <name type="scientific">Crassaminicella thermophila</name>
    <dbReference type="NCBI Taxonomy" id="2599308"/>
    <lineage>
        <taxon>Bacteria</taxon>
        <taxon>Bacillati</taxon>
        <taxon>Bacillota</taxon>
        <taxon>Clostridia</taxon>
        <taxon>Eubacteriales</taxon>
        <taxon>Clostridiaceae</taxon>
        <taxon>Crassaminicella</taxon>
    </lineage>
</organism>
<feature type="transmembrane region" description="Helical" evidence="10">
    <location>
        <begin position="112"/>
        <end position="133"/>
    </location>
</feature>
<keyword evidence="5 10" id="KW-1133">Transmembrane helix</keyword>
<name>A0A5C0SBI4_CRATE</name>
<keyword evidence="3 10" id="KW-0808">Transferase</keyword>
<evidence type="ECO:0000313" key="12">
    <source>
        <dbReference type="Proteomes" id="UP000324646"/>
    </source>
</evidence>
<dbReference type="OrthoDB" id="9777124at2"/>
<keyword evidence="12" id="KW-1185">Reference proteome</keyword>
<dbReference type="EC" id="2.3.1.275" evidence="10"/>
<keyword evidence="1 10" id="KW-1003">Cell membrane</keyword>
<feature type="transmembrane region" description="Helical" evidence="10">
    <location>
        <begin position="79"/>
        <end position="100"/>
    </location>
</feature>
<comment type="subunit">
    <text evidence="10">Probably interacts with PlsX.</text>
</comment>
<keyword evidence="11" id="KW-0012">Acyltransferase</keyword>
<feature type="transmembrane region" description="Helical" evidence="10">
    <location>
        <begin position="6"/>
        <end position="28"/>
    </location>
</feature>
<dbReference type="NCBIfam" id="TIGR00023">
    <property type="entry name" value="glycerol-3-phosphate 1-O-acyltransferase PlsY"/>
    <property type="match status" value="1"/>
</dbReference>
<reference evidence="11 12" key="1">
    <citation type="submission" date="2019-07" db="EMBL/GenBank/DDBJ databases">
        <title>Complete genome of Crassaminicella thermophila SY095.</title>
        <authorList>
            <person name="Li X."/>
        </authorList>
    </citation>
    <scope>NUCLEOTIDE SEQUENCE [LARGE SCALE GENOMIC DNA]</scope>
    <source>
        <strain evidence="11 12">SY095</strain>
    </source>
</reference>
<evidence type="ECO:0000256" key="5">
    <source>
        <dbReference type="ARBA" id="ARBA00022989"/>
    </source>
</evidence>
<dbReference type="KEGG" id="crs:FQB35_06095"/>
<comment type="catalytic activity">
    <reaction evidence="10">
        <text>an acyl phosphate + sn-glycerol 3-phosphate = a 1-acyl-sn-glycero-3-phosphate + phosphate</text>
        <dbReference type="Rhea" id="RHEA:34075"/>
        <dbReference type="ChEBI" id="CHEBI:43474"/>
        <dbReference type="ChEBI" id="CHEBI:57597"/>
        <dbReference type="ChEBI" id="CHEBI:57970"/>
        <dbReference type="ChEBI" id="CHEBI:59918"/>
        <dbReference type="EC" id="2.3.1.275"/>
    </reaction>
</comment>
<evidence type="ECO:0000256" key="8">
    <source>
        <dbReference type="ARBA" id="ARBA00023209"/>
    </source>
</evidence>
<evidence type="ECO:0000256" key="3">
    <source>
        <dbReference type="ARBA" id="ARBA00022679"/>
    </source>
</evidence>
<comment type="pathway">
    <text evidence="10">Lipid metabolism; phospholipid metabolism.</text>
</comment>
<evidence type="ECO:0000256" key="1">
    <source>
        <dbReference type="ARBA" id="ARBA00022475"/>
    </source>
</evidence>
<accession>A0A5C0SBI4</accession>
<keyword evidence="2 10" id="KW-0444">Lipid biosynthesis</keyword>
<evidence type="ECO:0000256" key="10">
    <source>
        <dbReference type="HAMAP-Rule" id="MF_01043"/>
    </source>
</evidence>
<dbReference type="PANTHER" id="PTHR30309:SF0">
    <property type="entry name" value="GLYCEROL-3-PHOSPHATE ACYLTRANSFERASE-RELATED"/>
    <property type="match status" value="1"/>
</dbReference>
<dbReference type="EMBL" id="CP042243">
    <property type="protein sequence ID" value="QEK11975.1"/>
    <property type="molecule type" value="Genomic_DNA"/>
</dbReference>
<proteinExistence type="inferred from homology"/>
<keyword evidence="4 10" id="KW-0812">Transmembrane</keyword>
<keyword evidence="9 10" id="KW-1208">Phospholipid metabolism</keyword>
<evidence type="ECO:0000256" key="6">
    <source>
        <dbReference type="ARBA" id="ARBA00023098"/>
    </source>
</evidence>
<dbReference type="GO" id="GO:0008654">
    <property type="term" value="P:phospholipid biosynthetic process"/>
    <property type="evidence" value="ECO:0007669"/>
    <property type="project" value="UniProtKB-UniRule"/>
</dbReference>
<comment type="similarity">
    <text evidence="10">Belongs to the PlsY family.</text>
</comment>
<sequence length="192" mass="20486">MLLKTVAVIISYLLGNISTSIILSKFWANIDIRNYGSGNAGTTNVYRTLGAKAAVLTLIGDALKGVFAVWIGSKFGGESLALICGIIVIIGHNWPALFGFKGGKGIATTIGVALTINPLVALICILIAVLILIKTKYVSLASMIGISLLPLLLLFDNGSMHFLFGLVLAGMAIYRHRSNIERLLRGTESKIR</sequence>
<dbReference type="InterPro" id="IPR003811">
    <property type="entry name" value="G3P_acylTferase_PlsY"/>
</dbReference>